<protein>
    <recommendedName>
        <fullName evidence="3 6">Flagellar basal body rod protein FlgB</fullName>
    </recommendedName>
</protein>
<evidence type="ECO:0000256" key="2">
    <source>
        <dbReference type="ARBA" id="ARBA00009677"/>
    </source>
</evidence>
<dbReference type="PANTHER" id="PTHR30435:SF12">
    <property type="entry name" value="FLAGELLAR BASAL BODY ROD PROTEIN FLGB"/>
    <property type="match status" value="1"/>
</dbReference>
<evidence type="ECO:0000259" key="7">
    <source>
        <dbReference type="Pfam" id="PF00460"/>
    </source>
</evidence>
<dbReference type="KEGG" id="dps:DP2653"/>
<comment type="subcellular location">
    <subcellularLocation>
        <location evidence="1 6">Bacterial flagellum basal body</location>
    </subcellularLocation>
</comment>
<comment type="subunit">
    <text evidence="6">The basal body constitutes a major portion of the flagellar organelle and consists of a number of rings mounted on a central rod.</text>
</comment>
<dbReference type="GO" id="GO:0030694">
    <property type="term" value="C:bacterial-type flagellum basal body, rod"/>
    <property type="evidence" value="ECO:0007669"/>
    <property type="project" value="InterPro"/>
</dbReference>
<dbReference type="PANTHER" id="PTHR30435">
    <property type="entry name" value="FLAGELLAR PROTEIN"/>
    <property type="match status" value="1"/>
</dbReference>
<organism evidence="8 9">
    <name type="scientific">Desulfotalea psychrophila (strain LSv54 / DSM 12343)</name>
    <dbReference type="NCBI Taxonomy" id="177439"/>
    <lineage>
        <taxon>Bacteria</taxon>
        <taxon>Pseudomonadati</taxon>
        <taxon>Thermodesulfobacteriota</taxon>
        <taxon>Desulfobulbia</taxon>
        <taxon>Desulfobulbales</taxon>
        <taxon>Desulfocapsaceae</taxon>
        <taxon>Desulfotalea</taxon>
    </lineage>
</organism>
<evidence type="ECO:0000256" key="3">
    <source>
        <dbReference type="ARBA" id="ARBA00014376"/>
    </source>
</evidence>
<keyword evidence="8" id="KW-0969">Cilium</keyword>
<accession>Q6AJU4</accession>
<dbReference type="InterPro" id="IPR006300">
    <property type="entry name" value="FlgB"/>
</dbReference>
<evidence type="ECO:0000313" key="9">
    <source>
        <dbReference type="Proteomes" id="UP000000602"/>
    </source>
</evidence>
<dbReference type="RefSeq" id="WP_011189894.1">
    <property type="nucleotide sequence ID" value="NC_006138.1"/>
</dbReference>
<dbReference type="EMBL" id="CR522870">
    <property type="protein sequence ID" value="CAG37382.1"/>
    <property type="molecule type" value="Genomic_DNA"/>
</dbReference>
<dbReference type="OrthoDB" id="9788334at2"/>
<dbReference type="Proteomes" id="UP000000602">
    <property type="component" value="Chromosome"/>
</dbReference>
<keyword evidence="9" id="KW-1185">Reference proteome</keyword>
<dbReference type="InterPro" id="IPR001444">
    <property type="entry name" value="Flag_bb_rod_N"/>
</dbReference>
<keyword evidence="8" id="KW-0966">Cell projection</keyword>
<keyword evidence="8" id="KW-0282">Flagellum</keyword>
<evidence type="ECO:0000256" key="6">
    <source>
        <dbReference type="PIRNR" id="PIRNR002889"/>
    </source>
</evidence>
<dbReference type="PIRSF" id="PIRSF002889">
    <property type="entry name" value="Rod_FlgB"/>
    <property type="match status" value="1"/>
</dbReference>
<dbReference type="STRING" id="177439.DP2653"/>
<evidence type="ECO:0000256" key="4">
    <source>
        <dbReference type="ARBA" id="ARBA00023143"/>
    </source>
</evidence>
<keyword evidence="4 6" id="KW-0975">Bacterial flagellum</keyword>
<dbReference type="eggNOG" id="COG1815">
    <property type="taxonomic scope" value="Bacteria"/>
</dbReference>
<proteinExistence type="inferred from homology"/>
<sequence length="137" mass="15041">MKLLEPFDNQIRLLGKVLDLRASKQEVISSNIANAETPGYAARRFNFEEDLQKALSLNSTELTTSNPRHIPLGASTFSDLEGTTTIVPDKHGIGDSNSVSMRDEMLALSENQLLYETSAQLLKKKLGMVKYAISGGQ</sequence>
<name>Q6AJU4_DESPS</name>
<evidence type="ECO:0000256" key="1">
    <source>
        <dbReference type="ARBA" id="ARBA00004117"/>
    </source>
</evidence>
<dbReference type="GO" id="GO:0071978">
    <property type="term" value="P:bacterial-type flagellum-dependent swarming motility"/>
    <property type="evidence" value="ECO:0007669"/>
    <property type="project" value="TreeGrafter"/>
</dbReference>
<dbReference type="NCBIfam" id="TIGR01396">
    <property type="entry name" value="FlgB"/>
    <property type="match status" value="1"/>
</dbReference>
<dbReference type="Pfam" id="PF00460">
    <property type="entry name" value="Flg_bb_rod"/>
    <property type="match status" value="1"/>
</dbReference>
<reference evidence="9" key="1">
    <citation type="journal article" date="2004" name="Environ. Microbiol.">
        <title>The genome of Desulfotalea psychrophila, a sulfate-reducing bacterium from permanently cold Arctic sediments.</title>
        <authorList>
            <person name="Rabus R."/>
            <person name="Ruepp A."/>
            <person name="Frickey T."/>
            <person name="Rattei T."/>
            <person name="Fartmann B."/>
            <person name="Stark M."/>
            <person name="Bauer M."/>
            <person name="Zibat A."/>
            <person name="Lombardot T."/>
            <person name="Becker I."/>
            <person name="Amann J."/>
            <person name="Gellner K."/>
            <person name="Teeling H."/>
            <person name="Leuschner W.D."/>
            <person name="Gloeckner F.-O."/>
            <person name="Lupas A.N."/>
            <person name="Amann R."/>
            <person name="Klenk H.-P."/>
        </authorList>
    </citation>
    <scope>NUCLEOTIDE SEQUENCE [LARGE SCALE GENOMIC DNA]</scope>
    <source>
        <strain evidence="9">DSM 12343 / LSv54</strain>
    </source>
</reference>
<evidence type="ECO:0000256" key="5">
    <source>
        <dbReference type="ARBA" id="ARBA00024934"/>
    </source>
</evidence>
<comment type="similarity">
    <text evidence="2 6">Belongs to the flagella basal body rod proteins family.</text>
</comment>
<comment type="function">
    <text evidence="5 6">Structural component of flagellum, the bacterial motility apparatus. Part of the rod structure of flagellar basal body.</text>
</comment>
<dbReference type="HOGENOM" id="CLU_125463_1_0_7"/>
<dbReference type="AlphaFoldDB" id="Q6AJU4"/>
<gene>
    <name evidence="8" type="ordered locus">DP2653</name>
</gene>
<feature type="domain" description="Flagellar basal body rod protein N-terminal" evidence="7">
    <location>
        <begin position="21"/>
        <end position="40"/>
    </location>
</feature>
<evidence type="ECO:0000313" key="8">
    <source>
        <dbReference type="EMBL" id="CAG37382.1"/>
    </source>
</evidence>